<dbReference type="Gramene" id="KCW63461">
    <property type="protein sequence ID" value="KCW63461"/>
    <property type="gene ID" value="EUGRSUZ_G01097"/>
</dbReference>
<feature type="region of interest" description="Disordered" evidence="1">
    <location>
        <begin position="32"/>
        <end position="141"/>
    </location>
</feature>
<feature type="compositionally biased region" description="Basic and acidic residues" evidence="1">
    <location>
        <begin position="113"/>
        <end position="134"/>
    </location>
</feature>
<dbReference type="EMBL" id="KK198759">
    <property type="protein sequence ID" value="KCW63461.1"/>
    <property type="molecule type" value="Genomic_DNA"/>
</dbReference>
<protein>
    <submittedName>
        <fullName evidence="2">Uncharacterized protein</fullName>
    </submittedName>
</protein>
<sequence length="141" mass="15111">MNGRKLTPSPRLSGSESRTRAELLIGFYRAPVSRDLPAADSRGMVLRSSPGIPPAGSSESRRDRTRRSMPGPDSGSGGREGRASGPRGNGEGSELRRFASGFSLPRSSAIRARSLEIRERSSEGEREREREGGRGGEANVS</sequence>
<evidence type="ECO:0000256" key="1">
    <source>
        <dbReference type="SAM" id="MobiDB-lite"/>
    </source>
</evidence>
<gene>
    <name evidence="2" type="ORF">EUGRSUZ_G01097</name>
</gene>
<name>A0A059BC83_EUCGR</name>
<dbReference type="InParanoid" id="A0A059BC83"/>
<proteinExistence type="predicted"/>
<reference evidence="2" key="1">
    <citation type="submission" date="2013-07" db="EMBL/GenBank/DDBJ databases">
        <title>The genome of Eucalyptus grandis.</title>
        <authorList>
            <person name="Schmutz J."/>
            <person name="Hayes R."/>
            <person name="Myburg A."/>
            <person name="Tuskan G."/>
            <person name="Grattapaglia D."/>
            <person name="Rokhsar D.S."/>
        </authorList>
    </citation>
    <scope>NUCLEOTIDE SEQUENCE</scope>
    <source>
        <tissue evidence="2">Leaf extractions</tissue>
    </source>
</reference>
<dbReference type="AlphaFoldDB" id="A0A059BC83"/>
<accession>A0A059BC83</accession>
<organism evidence="2">
    <name type="scientific">Eucalyptus grandis</name>
    <name type="common">Flooded gum</name>
    <dbReference type="NCBI Taxonomy" id="71139"/>
    <lineage>
        <taxon>Eukaryota</taxon>
        <taxon>Viridiplantae</taxon>
        <taxon>Streptophyta</taxon>
        <taxon>Embryophyta</taxon>
        <taxon>Tracheophyta</taxon>
        <taxon>Spermatophyta</taxon>
        <taxon>Magnoliopsida</taxon>
        <taxon>eudicotyledons</taxon>
        <taxon>Gunneridae</taxon>
        <taxon>Pentapetalae</taxon>
        <taxon>rosids</taxon>
        <taxon>malvids</taxon>
        <taxon>Myrtales</taxon>
        <taxon>Myrtaceae</taxon>
        <taxon>Myrtoideae</taxon>
        <taxon>Eucalypteae</taxon>
        <taxon>Eucalyptus</taxon>
    </lineage>
</organism>
<evidence type="ECO:0000313" key="2">
    <source>
        <dbReference type="EMBL" id="KCW63461.1"/>
    </source>
</evidence>